<dbReference type="RefSeq" id="WP_134115703.1">
    <property type="nucleotide sequence ID" value="NZ_SODF01000001.1"/>
</dbReference>
<evidence type="ECO:0008006" key="3">
    <source>
        <dbReference type="Google" id="ProtNLM"/>
    </source>
</evidence>
<organism evidence="1 2">
    <name type="scientific">Kribbella kalugense</name>
    <dbReference type="NCBI Taxonomy" id="2512221"/>
    <lineage>
        <taxon>Bacteria</taxon>
        <taxon>Bacillati</taxon>
        <taxon>Actinomycetota</taxon>
        <taxon>Actinomycetes</taxon>
        <taxon>Propionibacteriales</taxon>
        <taxon>Kribbellaceae</taxon>
        <taxon>Kribbella</taxon>
    </lineage>
</organism>
<proteinExistence type="predicted"/>
<evidence type="ECO:0000313" key="2">
    <source>
        <dbReference type="Proteomes" id="UP000295447"/>
    </source>
</evidence>
<dbReference type="Proteomes" id="UP000295447">
    <property type="component" value="Unassembled WGS sequence"/>
</dbReference>
<comment type="caution">
    <text evidence="1">The sequence shown here is derived from an EMBL/GenBank/DDBJ whole genome shotgun (WGS) entry which is preliminary data.</text>
</comment>
<accession>A0A4R7ZVM0</accession>
<gene>
    <name evidence="1" type="ORF">EV650_0956</name>
</gene>
<name>A0A4R7ZVM0_9ACTN</name>
<dbReference type="OrthoDB" id="5146910at2"/>
<evidence type="ECO:0000313" key="1">
    <source>
        <dbReference type="EMBL" id="TDW22123.1"/>
    </source>
</evidence>
<keyword evidence="2" id="KW-1185">Reference proteome</keyword>
<protein>
    <recommendedName>
        <fullName evidence="3">HEPN AbiU2-like domain-containing protein</fullName>
    </recommendedName>
</protein>
<dbReference type="EMBL" id="SODF01000001">
    <property type="protein sequence ID" value="TDW22123.1"/>
    <property type="molecule type" value="Genomic_DNA"/>
</dbReference>
<dbReference type="AlphaFoldDB" id="A0A4R7ZVM0"/>
<sequence>MKLSNFASEFDPADVPTIVGDPMINDPLKVGVEALGTAHRVDRSLLNLLTDAVHGYYFAKQACLTLRAAALTQEGHLRRGTETVVQSLLRSAVIGIATTIDLTGHGRTASIPHALEVLGEVLRRKIAQNPDDDAQAALELLGHIRLTTNVDTVLSLKYVRHLRNKWAGHASLDRSIDPWAGADTHVNLPLLEDALARMVNAFQDLAVLVPMSIDLKDIEQEGNPPRVLADGAVEIEMKLGWAGANALSRAMRELAKEAAVAFVEKVS</sequence>
<reference evidence="1 2" key="1">
    <citation type="submission" date="2019-03" db="EMBL/GenBank/DDBJ databases">
        <title>Genomic Encyclopedia of Type Strains, Phase III (KMG-III): the genomes of soil and plant-associated and newly described type strains.</title>
        <authorList>
            <person name="Whitman W."/>
        </authorList>
    </citation>
    <scope>NUCLEOTIDE SEQUENCE [LARGE SCALE GENOMIC DNA]</scope>
    <source>
        <strain evidence="1 2">VKM Ac-2570</strain>
    </source>
</reference>